<keyword evidence="2" id="KW-1003">Cell membrane</keyword>
<dbReference type="EMBL" id="JANZXA010000014">
    <property type="protein sequence ID" value="MCT2401473.1"/>
    <property type="molecule type" value="Genomic_DNA"/>
</dbReference>
<dbReference type="Pfam" id="PF00005">
    <property type="entry name" value="ABC_tran"/>
    <property type="match status" value="1"/>
</dbReference>
<keyword evidence="5" id="KW-1278">Translocase</keyword>
<dbReference type="InterPro" id="IPR003439">
    <property type="entry name" value="ABC_transporter-like_ATP-bd"/>
</dbReference>
<dbReference type="InterPro" id="IPR017871">
    <property type="entry name" value="ABC_transporter-like_CS"/>
</dbReference>
<dbReference type="Proteomes" id="UP001165583">
    <property type="component" value="Unassembled WGS sequence"/>
</dbReference>
<keyword evidence="6" id="KW-0472">Membrane</keyword>
<keyword evidence="3" id="KW-0547">Nucleotide-binding</keyword>
<evidence type="ECO:0000256" key="1">
    <source>
        <dbReference type="ARBA" id="ARBA00022448"/>
    </source>
</evidence>
<feature type="domain" description="ABC transporter" evidence="7">
    <location>
        <begin position="3"/>
        <end position="245"/>
    </location>
</feature>
<keyword evidence="9" id="KW-1185">Reference proteome</keyword>
<dbReference type="InterPro" id="IPR050086">
    <property type="entry name" value="MetN_ABC_transporter-like"/>
</dbReference>
<name>A0ABT2IA83_9SPHN</name>
<proteinExistence type="predicted"/>
<dbReference type="InterPro" id="IPR027417">
    <property type="entry name" value="P-loop_NTPase"/>
</dbReference>
<accession>A0ABT2IA83</accession>
<dbReference type="InterPro" id="IPR012693">
    <property type="entry name" value="ABC_transpr_PhnC"/>
</dbReference>
<evidence type="ECO:0000259" key="7">
    <source>
        <dbReference type="PROSITE" id="PS50893"/>
    </source>
</evidence>
<dbReference type="PROSITE" id="PS00211">
    <property type="entry name" value="ABC_TRANSPORTER_1"/>
    <property type="match status" value="1"/>
</dbReference>
<evidence type="ECO:0000256" key="2">
    <source>
        <dbReference type="ARBA" id="ARBA00022475"/>
    </source>
</evidence>
<evidence type="ECO:0000256" key="6">
    <source>
        <dbReference type="ARBA" id="ARBA00023136"/>
    </source>
</evidence>
<dbReference type="SMART" id="SM00382">
    <property type="entry name" value="AAA"/>
    <property type="match status" value="1"/>
</dbReference>
<gene>
    <name evidence="8" type="ORF">NZK81_18125</name>
</gene>
<evidence type="ECO:0000256" key="5">
    <source>
        <dbReference type="ARBA" id="ARBA00022967"/>
    </source>
</evidence>
<keyword evidence="4 8" id="KW-0067">ATP-binding</keyword>
<dbReference type="SUPFAM" id="SSF52540">
    <property type="entry name" value="P-loop containing nucleoside triphosphate hydrolases"/>
    <property type="match status" value="1"/>
</dbReference>
<sequence>MEIHFQNIGKVWPDGTPALHEVELTVPAGQFCVLLGHSGAGKSTLLRCVNGLETPTSGGVCIDGQPVDRTSLPALRRRIAMVHQHFGLVPRASGAANVMAGAVPVMPLWRVLTGLYPAASRRRVCDLLKAVGLDEVHLRRRAEQLSGGQQQRLGLARAFMLDPAILLADEPVASLDPALAREVLGLLKAQAREHGSTVLCSLHQLDLARAFADRIVALHRGRVIFDGAPDTLNTRDLAVIYARDDVPLTDGVLPLKEAV</sequence>
<dbReference type="PROSITE" id="PS50893">
    <property type="entry name" value="ABC_TRANSPORTER_2"/>
    <property type="match status" value="1"/>
</dbReference>
<dbReference type="InterPro" id="IPR003593">
    <property type="entry name" value="AAA+_ATPase"/>
</dbReference>
<comment type="caution">
    <text evidence="8">The sequence shown here is derived from an EMBL/GenBank/DDBJ whole genome shotgun (WGS) entry which is preliminary data.</text>
</comment>
<evidence type="ECO:0000256" key="4">
    <source>
        <dbReference type="ARBA" id="ARBA00022840"/>
    </source>
</evidence>
<protein>
    <submittedName>
        <fullName evidence="8">Phosphonate ABC transporter ATP-binding protein</fullName>
    </submittedName>
</protein>
<dbReference type="RefSeq" id="WP_260047499.1">
    <property type="nucleotide sequence ID" value="NZ_JANZXA010000014.1"/>
</dbReference>
<keyword evidence="1" id="KW-0813">Transport</keyword>
<dbReference type="CDD" id="cd03256">
    <property type="entry name" value="ABC_PhnC_transporter"/>
    <property type="match status" value="1"/>
</dbReference>
<evidence type="ECO:0000256" key="3">
    <source>
        <dbReference type="ARBA" id="ARBA00022741"/>
    </source>
</evidence>
<dbReference type="PANTHER" id="PTHR43166">
    <property type="entry name" value="AMINO ACID IMPORT ATP-BINDING PROTEIN"/>
    <property type="match status" value="1"/>
</dbReference>
<dbReference type="GO" id="GO:0005524">
    <property type="term" value="F:ATP binding"/>
    <property type="evidence" value="ECO:0007669"/>
    <property type="project" value="UniProtKB-KW"/>
</dbReference>
<dbReference type="Gene3D" id="3.40.50.300">
    <property type="entry name" value="P-loop containing nucleotide triphosphate hydrolases"/>
    <property type="match status" value="1"/>
</dbReference>
<organism evidence="8 9">
    <name type="scientific">Novosphingobium mangrovi</name>
    <name type="common">ex Huang et al. 2023</name>
    <dbReference type="NCBI Taxonomy" id="2976432"/>
    <lineage>
        <taxon>Bacteria</taxon>
        <taxon>Pseudomonadati</taxon>
        <taxon>Pseudomonadota</taxon>
        <taxon>Alphaproteobacteria</taxon>
        <taxon>Sphingomonadales</taxon>
        <taxon>Sphingomonadaceae</taxon>
        <taxon>Novosphingobium</taxon>
    </lineage>
</organism>
<dbReference type="PANTHER" id="PTHR43166:SF6">
    <property type="entry name" value="PHOSPHONATES IMPORT ATP-BINDING PROTEIN PHNC"/>
    <property type="match status" value="1"/>
</dbReference>
<reference evidence="8" key="1">
    <citation type="submission" date="2022-09" db="EMBL/GenBank/DDBJ databases">
        <title>Novosphingobium sp. Nov., a polycyclic aromatic hydrocarbon-degrading bacterium isolated form mangrove sediments in HongKong.</title>
        <authorList>
            <person name="Hu Z."/>
        </authorList>
    </citation>
    <scope>NUCLEOTIDE SEQUENCE</scope>
    <source>
        <strain evidence="8">HK4-1</strain>
    </source>
</reference>
<evidence type="ECO:0000313" key="9">
    <source>
        <dbReference type="Proteomes" id="UP001165583"/>
    </source>
</evidence>
<evidence type="ECO:0000313" key="8">
    <source>
        <dbReference type="EMBL" id="MCT2401473.1"/>
    </source>
</evidence>